<evidence type="ECO:0000259" key="5">
    <source>
        <dbReference type="Pfam" id="PF08125"/>
    </source>
</evidence>
<reference evidence="6 7" key="1">
    <citation type="submission" date="2019-06" db="EMBL/GenBank/DDBJ databases">
        <title>Genome sequence of Janthinobacterium lividum UCD_MED1.</title>
        <authorList>
            <person name="De Leon M.E."/>
            <person name="Jospin G."/>
        </authorList>
    </citation>
    <scope>NUCLEOTIDE SEQUENCE [LARGE SCALE GENOMIC DNA]</scope>
    <source>
        <strain evidence="6 7">UCD_MED1</strain>
    </source>
</reference>
<feature type="domain" description="Mannitol dehydrogenase C-terminal" evidence="5">
    <location>
        <begin position="297"/>
        <end position="485"/>
    </location>
</feature>
<evidence type="ECO:0000313" key="6">
    <source>
        <dbReference type="EMBL" id="TNC76697.1"/>
    </source>
</evidence>
<dbReference type="PRINTS" id="PR00084">
    <property type="entry name" value="MTLDHDRGNASE"/>
</dbReference>
<dbReference type="InterPro" id="IPR013328">
    <property type="entry name" value="6PGD_dom2"/>
</dbReference>
<organism evidence="6 7">
    <name type="scientific">Janthinobacterium lividum</name>
    <dbReference type="NCBI Taxonomy" id="29581"/>
    <lineage>
        <taxon>Bacteria</taxon>
        <taxon>Pseudomonadati</taxon>
        <taxon>Pseudomonadota</taxon>
        <taxon>Betaproteobacteria</taxon>
        <taxon>Burkholderiales</taxon>
        <taxon>Oxalobacteraceae</taxon>
        <taxon>Janthinobacterium</taxon>
    </lineage>
</organism>
<dbReference type="AlphaFoldDB" id="A0A5C4NVE2"/>
<dbReference type="Pfam" id="PF01232">
    <property type="entry name" value="Mannitol_dh"/>
    <property type="match status" value="1"/>
</dbReference>
<dbReference type="InterPro" id="IPR008927">
    <property type="entry name" value="6-PGluconate_DH-like_C_sf"/>
</dbReference>
<dbReference type="Gene3D" id="3.40.50.720">
    <property type="entry name" value="NAD(P)-binding Rossmann-like Domain"/>
    <property type="match status" value="1"/>
</dbReference>
<dbReference type="InterPro" id="IPR050988">
    <property type="entry name" value="Mannitol_DH/Oxidoreductase"/>
</dbReference>
<accession>A0A5C4NVE2</accession>
<evidence type="ECO:0000256" key="1">
    <source>
        <dbReference type="ARBA" id="ARBA00023002"/>
    </source>
</evidence>
<dbReference type="InterPro" id="IPR013131">
    <property type="entry name" value="Mannitol_DH_N"/>
</dbReference>
<name>A0A5C4NVE2_9BURK</name>
<dbReference type="InterPro" id="IPR036291">
    <property type="entry name" value="NAD(P)-bd_dom_sf"/>
</dbReference>
<dbReference type="InterPro" id="IPR000669">
    <property type="entry name" value="Mannitol_DH"/>
</dbReference>
<comment type="caution">
    <text evidence="6">The sequence shown here is derived from an EMBL/GenBank/DDBJ whole genome shotgun (WGS) entry which is preliminary data.</text>
</comment>
<evidence type="ECO:0000256" key="2">
    <source>
        <dbReference type="ARBA" id="ARBA00023027"/>
    </source>
</evidence>
<sequence length="499" mass="54885">MPPPREFEMSAIELKQANLAKLPGNVAVPAYVRETLVPSIVHIGVGGFFRAHQAVYLDDLLALPGNVEWGYCGVGLLAIDAAMRDAMRAQDGLYTVVERSAGGDRARIIGCIGEYLYAPDDPQAVLEKLADPGTRIVALTITEGGYYVNQGTGEFDAQHPDIVHELAHPEAPRCSFGYLAAALALRRERGLPPFTIMSCDNLQNNGDVTRKMLLAFVALRDLELARWLASDGSFPNSMVDRITPATTDEHRALVRDSFGIIDAWPVVCEPFRQWVIEDEFPQGRPAWEKVGAQMTHDVLPYEKMKLRLLNASHQALCYIGMQLGYTFVHEAMNDPGIRALVRRMMDDEVTPLLDEVEGIDLERYKATLIKRFSNPAVRDQLARIGTEGSARIPKFVLPSVREALAQGGAIKLLAFTVACWFRYLEGHDEQGREMPLNDPYAVRLRALALQGGADAAALLSLRELFGDLSDTPAFTQAVAQALASLYELGARGALEQIVA</sequence>
<dbReference type="SUPFAM" id="SSF48179">
    <property type="entry name" value="6-phosphogluconate dehydrogenase C-terminal domain-like"/>
    <property type="match status" value="1"/>
</dbReference>
<feature type="domain" description="Mannitol dehydrogenase N-terminal" evidence="4">
    <location>
        <begin position="39"/>
        <end position="289"/>
    </location>
</feature>
<dbReference type="FunFam" id="3.40.50.720:FF:000129">
    <property type="entry name" value="D-mannonate oxidoreductase"/>
    <property type="match status" value="1"/>
</dbReference>
<dbReference type="PANTHER" id="PTHR43362:SF1">
    <property type="entry name" value="MANNITOL DEHYDROGENASE 2-RELATED"/>
    <property type="match status" value="1"/>
</dbReference>
<dbReference type="InterPro" id="IPR013118">
    <property type="entry name" value="Mannitol_DH_C"/>
</dbReference>
<dbReference type="Proteomes" id="UP000305681">
    <property type="component" value="Unassembled WGS sequence"/>
</dbReference>
<dbReference type="EMBL" id="VDGE01000004">
    <property type="protein sequence ID" value="TNC76697.1"/>
    <property type="molecule type" value="Genomic_DNA"/>
</dbReference>
<evidence type="ECO:0000256" key="3">
    <source>
        <dbReference type="ARBA" id="ARBA00061451"/>
    </source>
</evidence>
<proteinExistence type="inferred from homology"/>
<keyword evidence="1" id="KW-0560">Oxidoreductase</keyword>
<protein>
    <submittedName>
        <fullName evidence="6">Mannitol dehydrogenase family protein</fullName>
    </submittedName>
</protein>
<dbReference type="Gene3D" id="1.10.1040.10">
    <property type="entry name" value="N-(1-d-carboxylethyl)-l-norvaline Dehydrogenase, domain 2"/>
    <property type="match status" value="1"/>
</dbReference>
<evidence type="ECO:0000259" key="4">
    <source>
        <dbReference type="Pfam" id="PF01232"/>
    </source>
</evidence>
<dbReference type="PANTHER" id="PTHR43362">
    <property type="entry name" value="MANNITOL DEHYDROGENASE DSF1-RELATED"/>
    <property type="match status" value="1"/>
</dbReference>
<dbReference type="GO" id="GO:0016616">
    <property type="term" value="F:oxidoreductase activity, acting on the CH-OH group of donors, NAD or NADP as acceptor"/>
    <property type="evidence" value="ECO:0007669"/>
    <property type="project" value="TreeGrafter"/>
</dbReference>
<dbReference type="Pfam" id="PF08125">
    <property type="entry name" value="Mannitol_dh_C"/>
    <property type="match status" value="1"/>
</dbReference>
<evidence type="ECO:0000313" key="7">
    <source>
        <dbReference type="Proteomes" id="UP000305681"/>
    </source>
</evidence>
<gene>
    <name evidence="6" type="ORF">FHI69_14235</name>
</gene>
<comment type="similarity">
    <text evidence="3">Belongs to the mannitol dehydrogenase family. UxuB subfamily.</text>
</comment>
<dbReference type="SUPFAM" id="SSF51735">
    <property type="entry name" value="NAD(P)-binding Rossmann-fold domains"/>
    <property type="match status" value="1"/>
</dbReference>
<keyword evidence="2" id="KW-0520">NAD</keyword>